<dbReference type="InterPro" id="IPR058647">
    <property type="entry name" value="BSH_CzcB-like"/>
</dbReference>
<feature type="domain" description="YknX-like C-terminal permuted SH3-like" evidence="5">
    <location>
        <begin position="282"/>
        <end position="347"/>
    </location>
</feature>
<dbReference type="PANTHER" id="PTHR30469">
    <property type="entry name" value="MULTIDRUG RESISTANCE PROTEIN MDTA"/>
    <property type="match status" value="1"/>
</dbReference>
<dbReference type="InterPro" id="IPR006143">
    <property type="entry name" value="RND_pump_MFP"/>
</dbReference>
<protein>
    <submittedName>
        <fullName evidence="6">RND family efflux transporter, MFP subunit</fullName>
    </submittedName>
</protein>
<evidence type="ECO:0000256" key="2">
    <source>
        <dbReference type="SAM" id="Coils"/>
    </source>
</evidence>
<dbReference type="PROSITE" id="PS51257">
    <property type="entry name" value="PROKAR_LIPOPROTEIN"/>
    <property type="match status" value="1"/>
</dbReference>
<dbReference type="Pfam" id="PF25954">
    <property type="entry name" value="Beta-barrel_RND_2"/>
    <property type="match status" value="1"/>
</dbReference>
<sequence length="351" mass="38951">MKYFLQWAVVSVVGLSVVVISSCSSTSSSKNIADEDSTATVPVEVATVKTDDISAYYSNTVTLEADEEAMVVSKVRGIVNKLHVEEGDVVQQGTVLAELEDEQLQLEAKRAKATMDRLENDLNRKKELYKKELISAQEYENAKYEYQAQQSDYELAKLQVKYTHIRAPIAGVISERLIKKGNMINADQEVFQITDFDPLLAVLNVPEHEMEKLQKGQQALIQVDAVANKTFEGKVLRISPTVDSETGTFEVTVSVKDESRRLKPGMFGQVQIVYDTHLNTPTIPKNAIINEDETSNVFVIRNNMAFRKQVQVGYENGNAVEISDGLQPADTVVTVGQSSLQDSALVKIVED</sequence>
<evidence type="ECO:0000256" key="1">
    <source>
        <dbReference type="ARBA" id="ARBA00009477"/>
    </source>
</evidence>
<feature type="coiled-coil region" evidence="2">
    <location>
        <begin position="96"/>
        <end position="135"/>
    </location>
</feature>
<accession>A0A5D3YPM7</accession>
<dbReference type="RefSeq" id="WP_148897677.1">
    <property type="nucleotide sequence ID" value="NZ_VNHY01000001.1"/>
</dbReference>
<dbReference type="Gene3D" id="2.40.30.170">
    <property type="match status" value="1"/>
</dbReference>
<feature type="domain" description="CzcB-like barrel-sandwich hybrid" evidence="4">
    <location>
        <begin position="68"/>
        <end position="195"/>
    </location>
</feature>
<evidence type="ECO:0000313" key="7">
    <source>
        <dbReference type="Proteomes" id="UP000324595"/>
    </source>
</evidence>
<evidence type="ECO:0000313" key="6">
    <source>
        <dbReference type="EMBL" id="TYP94993.1"/>
    </source>
</evidence>
<dbReference type="NCBIfam" id="TIGR01730">
    <property type="entry name" value="RND_mfp"/>
    <property type="match status" value="1"/>
</dbReference>
<comment type="caution">
    <text evidence="6">The sequence shown here is derived from an EMBL/GenBank/DDBJ whole genome shotgun (WGS) entry which is preliminary data.</text>
</comment>
<evidence type="ECO:0000259" key="5">
    <source>
        <dbReference type="Pfam" id="PF25989"/>
    </source>
</evidence>
<dbReference type="SUPFAM" id="SSF111369">
    <property type="entry name" value="HlyD-like secretion proteins"/>
    <property type="match status" value="1"/>
</dbReference>
<comment type="similarity">
    <text evidence="1">Belongs to the membrane fusion protein (MFP) (TC 8.A.1) family.</text>
</comment>
<dbReference type="OrthoDB" id="9784685at2"/>
<keyword evidence="7" id="KW-1185">Reference proteome</keyword>
<dbReference type="Proteomes" id="UP000324595">
    <property type="component" value="Unassembled WGS sequence"/>
</dbReference>
<dbReference type="Pfam" id="PF25973">
    <property type="entry name" value="BSH_CzcB"/>
    <property type="match status" value="1"/>
</dbReference>
<name>A0A5D3YPM7_9BACT</name>
<reference evidence="6 7" key="1">
    <citation type="submission" date="2019-07" db="EMBL/GenBank/DDBJ databases">
        <title>Genomic Encyclopedia of Archaeal and Bacterial Type Strains, Phase II (KMG-II): from individual species to whole genera.</title>
        <authorList>
            <person name="Goeker M."/>
        </authorList>
    </citation>
    <scope>NUCLEOTIDE SEQUENCE [LARGE SCALE GENOMIC DNA]</scope>
    <source>
        <strain evidence="6 7">DSM 21935</strain>
    </source>
</reference>
<dbReference type="FunFam" id="2.40.30.170:FF:000010">
    <property type="entry name" value="Efflux RND transporter periplasmic adaptor subunit"/>
    <property type="match status" value="1"/>
</dbReference>
<dbReference type="Gene3D" id="1.10.287.470">
    <property type="entry name" value="Helix hairpin bin"/>
    <property type="match status" value="1"/>
</dbReference>
<keyword evidence="2" id="KW-0175">Coiled coil</keyword>
<dbReference type="GO" id="GO:1990281">
    <property type="term" value="C:efflux pump complex"/>
    <property type="evidence" value="ECO:0007669"/>
    <property type="project" value="TreeGrafter"/>
</dbReference>
<organism evidence="6 7">
    <name type="scientific">Fodinibius salinus</name>
    <dbReference type="NCBI Taxonomy" id="860790"/>
    <lineage>
        <taxon>Bacteria</taxon>
        <taxon>Pseudomonadati</taxon>
        <taxon>Balneolota</taxon>
        <taxon>Balneolia</taxon>
        <taxon>Balneolales</taxon>
        <taxon>Balneolaceae</taxon>
        <taxon>Fodinibius</taxon>
    </lineage>
</organism>
<dbReference type="InterPro" id="IPR058792">
    <property type="entry name" value="Beta-barrel_RND_2"/>
</dbReference>
<dbReference type="GO" id="GO:0015562">
    <property type="term" value="F:efflux transmembrane transporter activity"/>
    <property type="evidence" value="ECO:0007669"/>
    <property type="project" value="TreeGrafter"/>
</dbReference>
<dbReference type="EMBL" id="VNHY01000001">
    <property type="protein sequence ID" value="TYP94993.1"/>
    <property type="molecule type" value="Genomic_DNA"/>
</dbReference>
<dbReference type="Gene3D" id="2.40.420.20">
    <property type="match status" value="1"/>
</dbReference>
<dbReference type="Pfam" id="PF25989">
    <property type="entry name" value="YknX_C"/>
    <property type="match status" value="1"/>
</dbReference>
<dbReference type="AlphaFoldDB" id="A0A5D3YPM7"/>
<evidence type="ECO:0000259" key="3">
    <source>
        <dbReference type="Pfam" id="PF25954"/>
    </source>
</evidence>
<dbReference type="InterPro" id="IPR058637">
    <property type="entry name" value="YknX-like_C"/>
</dbReference>
<dbReference type="Gene3D" id="2.40.50.100">
    <property type="match status" value="1"/>
</dbReference>
<evidence type="ECO:0000259" key="4">
    <source>
        <dbReference type="Pfam" id="PF25973"/>
    </source>
</evidence>
<proteinExistence type="inferred from homology"/>
<gene>
    <name evidence="6" type="ORF">LX73_0287</name>
</gene>
<dbReference type="PANTHER" id="PTHR30469:SF38">
    <property type="entry name" value="HLYD FAMILY SECRETION PROTEIN"/>
    <property type="match status" value="1"/>
</dbReference>
<feature type="domain" description="CusB-like beta-barrel" evidence="3">
    <location>
        <begin position="203"/>
        <end position="272"/>
    </location>
</feature>